<reference evidence="6 7" key="1">
    <citation type="submission" date="2019-03" db="EMBL/GenBank/DDBJ databases">
        <title>Draft genome sequences of novel Actinobacteria.</title>
        <authorList>
            <person name="Sahin N."/>
            <person name="Ay H."/>
            <person name="Saygin H."/>
        </authorList>
    </citation>
    <scope>NUCLEOTIDE SEQUENCE [LARGE SCALE GENOMIC DNA]</scope>
    <source>
        <strain evidence="6 7">JCM 13523</strain>
    </source>
</reference>
<dbReference type="InterPro" id="IPR050109">
    <property type="entry name" value="HTH-type_TetR-like_transc_reg"/>
</dbReference>
<evidence type="ECO:0000313" key="6">
    <source>
        <dbReference type="EMBL" id="TDD60268.1"/>
    </source>
</evidence>
<dbReference type="GO" id="GO:0003700">
    <property type="term" value="F:DNA-binding transcription factor activity"/>
    <property type="evidence" value="ECO:0007669"/>
    <property type="project" value="TreeGrafter"/>
</dbReference>
<dbReference type="GO" id="GO:0000976">
    <property type="term" value="F:transcription cis-regulatory region binding"/>
    <property type="evidence" value="ECO:0007669"/>
    <property type="project" value="TreeGrafter"/>
</dbReference>
<dbReference type="RefSeq" id="WP_132167255.1">
    <property type="nucleotide sequence ID" value="NZ_SMKX01000026.1"/>
</dbReference>
<evidence type="ECO:0000256" key="2">
    <source>
        <dbReference type="ARBA" id="ARBA00023125"/>
    </source>
</evidence>
<keyword evidence="3" id="KW-0804">Transcription</keyword>
<evidence type="ECO:0000256" key="4">
    <source>
        <dbReference type="PROSITE-ProRule" id="PRU00335"/>
    </source>
</evidence>
<comment type="caution">
    <text evidence="6">The sequence shown here is derived from an EMBL/GenBank/DDBJ whole genome shotgun (WGS) entry which is preliminary data.</text>
</comment>
<feature type="domain" description="HTH tetR-type" evidence="5">
    <location>
        <begin position="16"/>
        <end position="76"/>
    </location>
</feature>
<organism evidence="6 7">
    <name type="scientific">Kribbella antibiotica</name>
    <dbReference type="NCBI Taxonomy" id="190195"/>
    <lineage>
        <taxon>Bacteria</taxon>
        <taxon>Bacillati</taxon>
        <taxon>Actinomycetota</taxon>
        <taxon>Actinomycetes</taxon>
        <taxon>Propionibacteriales</taxon>
        <taxon>Kribbellaceae</taxon>
        <taxon>Kribbella</taxon>
    </lineage>
</organism>
<accession>A0A4R4ZN31</accession>
<gene>
    <name evidence="6" type="ORF">E1263_11640</name>
</gene>
<keyword evidence="2 4" id="KW-0238">DNA-binding</keyword>
<feature type="DNA-binding region" description="H-T-H motif" evidence="4">
    <location>
        <begin position="39"/>
        <end position="58"/>
    </location>
</feature>
<keyword evidence="1" id="KW-0805">Transcription regulation</keyword>
<dbReference type="InterPro" id="IPR009057">
    <property type="entry name" value="Homeodomain-like_sf"/>
</dbReference>
<proteinExistence type="predicted"/>
<name>A0A4R4ZN31_9ACTN</name>
<keyword evidence="7" id="KW-1185">Reference proteome</keyword>
<dbReference type="SUPFAM" id="SSF46689">
    <property type="entry name" value="Homeodomain-like"/>
    <property type="match status" value="1"/>
</dbReference>
<sequence>MAKRSYTSKVRTVAAQETRAAVLRAARQLFEEQGYAKTTVAGIAEQAGVALNTVYTSVGGKPGLLAALVAESADDALIQSTLDDVLGSSDGRDILHRTAEGTGTITRQHETILNLLHDNANADPVVTAAAESADKIYRARLEQTAQHLVTLNAVRTDQSHTADILWFYFGRSGWRAVRELGWDWPECTTWLTDQASSALLPR</sequence>
<dbReference type="Gene3D" id="1.10.357.10">
    <property type="entry name" value="Tetracycline Repressor, domain 2"/>
    <property type="match status" value="1"/>
</dbReference>
<protein>
    <submittedName>
        <fullName evidence="6">TetR/AcrR family transcriptional regulator</fullName>
    </submittedName>
</protein>
<dbReference type="EMBL" id="SMKX01000026">
    <property type="protein sequence ID" value="TDD60268.1"/>
    <property type="molecule type" value="Genomic_DNA"/>
</dbReference>
<dbReference type="PANTHER" id="PTHR30055:SF234">
    <property type="entry name" value="HTH-TYPE TRANSCRIPTIONAL REGULATOR BETI"/>
    <property type="match status" value="1"/>
</dbReference>
<dbReference type="InterPro" id="IPR001647">
    <property type="entry name" value="HTH_TetR"/>
</dbReference>
<dbReference type="PANTHER" id="PTHR30055">
    <property type="entry name" value="HTH-TYPE TRANSCRIPTIONAL REGULATOR RUTR"/>
    <property type="match status" value="1"/>
</dbReference>
<evidence type="ECO:0000256" key="1">
    <source>
        <dbReference type="ARBA" id="ARBA00023015"/>
    </source>
</evidence>
<dbReference type="AlphaFoldDB" id="A0A4R4ZN31"/>
<dbReference type="PRINTS" id="PR00455">
    <property type="entry name" value="HTHTETR"/>
</dbReference>
<evidence type="ECO:0000259" key="5">
    <source>
        <dbReference type="PROSITE" id="PS50977"/>
    </source>
</evidence>
<dbReference type="PROSITE" id="PS50977">
    <property type="entry name" value="HTH_TETR_2"/>
    <property type="match status" value="1"/>
</dbReference>
<dbReference type="Pfam" id="PF00440">
    <property type="entry name" value="TetR_N"/>
    <property type="match status" value="1"/>
</dbReference>
<dbReference type="Proteomes" id="UP000295124">
    <property type="component" value="Unassembled WGS sequence"/>
</dbReference>
<dbReference type="OrthoDB" id="4823039at2"/>
<evidence type="ECO:0000313" key="7">
    <source>
        <dbReference type="Proteomes" id="UP000295124"/>
    </source>
</evidence>
<evidence type="ECO:0000256" key="3">
    <source>
        <dbReference type="ARBA" id="ARBA00023163"/>
    </source>
</evidence>